<dbReference type="FunFam" id="3.30.300.30:FF:000017">
    <property type="entry name" value="Acyl-CoA synthetase short-chain family member 3"/>
    <property type="match status" value="1"/>
</dbReference>
<dbReference type="EMBL" id="FRBW01000002">
    <property type="protein sequence ID" value="SHM43789.1"/>
    <property type="molecule type" value="Genomic_DNA"/>
</dbReference>
<feature type="domain" description="Acetyl-coenzyme A synthetase N-terminal" evidence="4">
    <location>
        <begin position="5"/>
        <end position="59"/>
    </location>
</feature>
<dbReference type="STRING" id="735517.SAMN05444272_2624"/>
<dbReference type="Proteomes" id="UP000186002">
    <property type="component" value="Unassembled WGS sequence"/>
</dbReference>
<dbReference type="PANTHER" id="PTHR43347:SF3">
    <property type="entry name" value="ACYL-COA SYNTHETASE SHORT-CHAIN FAMILY MEMBER 3, MITOCHONDRIAL"/>
    <property type="match status" value="1"/>
</dbReference>
<dbReference type="Pfam" id="PF00501">
    <property type="entry name" value="AMP-binding"/>
    <property type="match status" value="1"/>
</dbReference>
<protein>
    <submittedName>
        <fullName evidence="5">Propionyl-CoA synthetase</fullName>
    </submittedName>
</protein>
<dbReference type="PROSITE" id="PS00455">
    <property type="entry name" value="AMP_BINDING"/>
    <property type="match status" value="1"/>
</dbReference>
<organism evidence="5 6">
    <name type="scientific">Roseibium suaedae</name>
    <dbReference type="NCBI Taxonomy" id="735517"/>
    <lineage>
        <taxon>Bacteria</taxon>
        <taxon>Pseudomonadati</taxon>
        <taxon>Pseudomonadota</taxon>
        <taxon>Alphaproteobacteria</taxon>
        <taxon>Hyphomicrobiales</taxon>
        <taxon>Stappiaceae</taxon>
        <taxon>Roseibium</taxon>
    </lineage>
</organism>
<dbReference type="Gene3D" id="3.40.50.12780">
    <property type="entry name" value="N-terminal domain of ligase-like"/>
    <property type="match status" value="1"/>
</dbReference>
<keyword evidence="6" id="KW-1185">Reference proteome</keyword>
<evidence type="ECO:0000259" key="3">
    <source>
        <dbReference type="Pfam" id="PF13193"/>
    </source>
</evidence>
<dbReference type="InterPro" id="IPR045851">
    <property type="entry name" value="AMP-bd_C_sf"/>
</dbReference>
<dbReference type="CDD" id="cd05967">
    <property type="entry name" value="PrpE"/>
    <property type="match status" value="1"/>
</dbReference>
<gene>
    <name evidence="5" type="ORF">SAMN05444272_2624</name>
</gene>
<accession>A0A1M7ISX0</accession>
<reference evidence="5 6" key="1">
    <citation type="submission" date="2016-11" db="EMBL/GenBank/DDBJ databases">
        <authorList>
            <person name="Jaros S."/>
            <person name="Januszkiewicz K."/>
            <person name="Wedrychowicz H."/>
        </authorList>
    </citation>
    <scope>NUCLEOTIDE SEQUENCE [LARGE SCALE GENOMIC DNA]</scope>
    <source>
        <strain evidence="5 6">DSM 22153</strain>
    </source>
</reference>
<evidence type="ECO:0000259" key="4">
    <source>
        <dbReference type="Pfam" id="PF16177"/>
    </source>
</evidence>
<name>A0A1M7ISX0_9HYPH</name>
<dbReference type="Pfam" id="PF13193">
    <property type="entry name" value="AMP-binding_C"/>
    <property type="match status" value="1"/>
</dbReference>
<comment type="similarity">
    <text evidence="1">Belongs to the ATP-dependent AMP-binding enzyme family.</text>
</comment>
<dbReference type="InterPro" id="IPR020845">
    <property type="entry name" value="AMP-binding_CS"/>
</dbReference>
<dbReference type="SUPFAM" id="SSF56801">
    <property type="entry name" value="Acetyl-CoA synthetase-like"/>
    <property type="match status" value="1"/>
</dbReference>
<feature type="domain" description="AMP-dependent synthetase/ligase" evidence="2">
    <location>
        <begin position="62"/>
        <end position="450"/>
    </location>
</feature>
<dbReference type="FunFam" id="3.40.50.12780:FF:000011">
    <property type="entry name" value="Acetyl-coenzyme A synthetase 2-like, mitochondrial"/>
    <property type="match status" value="1"/>
</dbReference>
<evidence type="ECO:0000313" key="6">
    <source>
        <dbReference type="Proteomes" id="UP000186002"/>
    </source>
</evidence>
<dbReference type="Pfam" id="PF16177">
    <property type="entry name" value="ACAS_N"/>
    <property type="match status" value="1"/>
</dbReference>
<dbReference type="PANTHER" id="PTHR43347">
    <property type="entry name" value="ACYL-COA SYNTHETASE"/>
    <property type="match status" value="1"/>
</dbReference>
<dbReference type="InterPro" id="IPR032387">
    <property type="entry name" value="ACAS_N"/>
</dbReference>
<proteinExistence type="inferred from homology"/>
<dbReference type="Gene3D" id="3.30.300.30">
    <property type="match status" value="1"/>
</dbReference>
<dbReference type="AlphaFoldDB" id="A0A1M7ISX0"/>
<evidence type="ECO:0000259" key="2">
    <source>
        <dbReference type="Pfam" id="PF00501"/>
    </source>
</evidence>
<evidence type="ECO:0000256" key="1">
    <source>
        <dbReference type="ARBA" id="ARBA00006432"/>
    </source>
</evidence>
<sequence>MSSRYAETYKSWQDDPFGFWKAAAAKIDWISTSDQVFDPADGPYGRWFPDWECNTCYNCLDRHVERGRTGQPALIYDSPITGKKAVYSYRKLLDKVVALSAVLQDQGIGKGDRVIIYMPMVPEAVMAMLACARIGAIHSVVFGGFAAHELATRINDATPKAIIAASCGIEPGRVIAYKPLIDAAIEQAEHKPECCLVFQREQSEASLIEGRDHDAGALMAAAEAEGREVPCVPVKATDPLYILYTSGTTGQPKGVVRDTGGHMVALAWSMANLYDIQPGEVFWAASDVGWVVGHSYIVYAPLLHGCTTVVFEGKPVGTPDAGVFWRVIAEHSVVSLFTAPTAFRAIRKEDPEGKLISKYDLSQFRALFLAGERADPDTVQWAADQLRVPIVDHWWQTESGWCMVGNPLGLGKLPIKPGSPTVPMPGYDVQILDDAGHPLPQGTLGNIVVKLPLPPGCLPTLWNAEKRFFDAYLNDFPGYYKTSDAGIIDADGYLSIMSRTDDIINVAGHRLSTGAMEEVLATHKDVAECAVIGISDQLKGQLPCGFVVLKSGVNRPHEEIEKELVGLVRNQIGPVAAFKIAITVDRLPKTRSGKILRGTMRQIADHESYKMPATIDDPAILDEITQALELHGILNRV</sequence>
<dbReference type="GO" id="GO:0050218">
    <property type="term" value="F:propionate-CoA ligase activity"/>
    <property type="evidence" value="ECO:0007669"/>
    <property type="project" value="TreeGrafter"/>
</dbReference>
<dbReference type="InterPro" id="IPR000873">
    <property type="entry name" value="AMP-dep_synth/lig_dom"/>
</dbReference>
<feature type="domain" description="AMP-binding enzyme C-terminal" evidence="3">
    <location>
        <begin position="516"/>
        <end position="594"/>
    </location>
</feature>
<dbReference type="InterPro" id="IPR042099">
    <property type="entry name" value="ANL_N_sf"/>
</dbReference>
<evidence type="ECO:0000313" key="5">
    <source>
        <dbReference type="EMBL" id="SHM43789.1"/>
    </source>
</evidence>
<dbReference type="RefSeq" id="WP_073013884.1">
    <property type="nucleotide sequence ID" value="NZ_FRBW01000002.1"/>
</dbReference>
<dbReference type="InterPro" id="IPR025110">
    <property type="entry name" value="AMP-bd_C"/>
</dbReference>
<dbReference type="GO" id="GO:0070013">
    <property type="term" value="C:intracellular organelle lumen"/>
    <property type="evidence" value="ECO:0007669"/>
    <property type="project" value="UniProtKB-ARBA"/>
</dbReference>
<dbReference type="OrthoDB" id="9803968at2"/>